<protein>
    <recommendedName>
        <fullName evidence="1">YdhG-like domain-containing protein</fullName>
    </recommendedName>
</protein>
<gene>
    <name evidence="2" type="ORF">SAMN04487974_102181</name>
</gene>
<proteinExistence type="predicted"/>
<keyword evidence="3" id="KW-1185">Reference proteome</keyword>
<dbReference type="EMBL" id="FNCS01000002">
    <property type="protein sequence ID" value="SDG35689.1"/>
    <property type="molecule type" value="Genomic_DNA"/>
</dbReference>
<dbReference type="RefSeq" id="WP_090592774.1">
    <property type="nucleotide sequence ID" value="NZ_FNCS01000002.1"/>
</dbReference>
<dbReference type="OrthoDB" id="9811812at2"/>
<dbReference type="SUPFAM" id="SSF159888">
    <property type="entry name" value="YdhG-like"/>
    <property type="match status" value="1"/>
</dbReference>
<evidence type="ECO:0000313" key="2">
    <source>
        <dbReference type="EMBL" id="SDG35689.1"/>
    </source>
</evidence>
<name>A0A1G7TLY6_9HYPH</name>
<dbReference type="Gene3D" id="3.90.1150.200">
    <property type="match status" value="1"/>
</dbReference>
<dbReference type="InterPro" id="IPR014922">
    <property type="entry name" value="YdhG-like"/>
</dbReference>
<evidence type="ECO:0000259" key="1">
    <source>
        <dbReference type="Pfam" id="PF08818"/>
    </source>
</evidence>
<organism evidence="2 3">
    <name type="scientific">Pelagibacterium luteolum</name>
    <dbReference type="NCBI Taxonomy" id="440168"/>
    <lineage>
        <taxon>Bacteria</taxon>
        <taxon>Pseudomonadati</taxon>
        <taxon>Pseudomonadota</taxon>
        <taxon>Alphaproteobacteria</taxon>
        <taxon>Hyphomicrobiales</taxon>
        <taxon>Devosiaceae</taxon>
        <taxon>Pelagibacterium</taxon>
    </lineage>
</organism>
<sequence>MTPSEKIDALIAGLDDWRGPMMTRVRDTINGADPEIVEDWKWMGSPTWYRDGLIAVGDPHKAKIKITFAQGAKLDDPKGLFNGKDTGATRRSIDIFEGDTLDEAGLADLVRTAIAFNLTALKKNVGKTKSVKS</sequence>
<evidence type="ECO:0000313" key="3">
    <source>
        <dbReference type="Proteomes" id="UP000199495"/>
    </source>
</evidence>
<feature type="domain" description="YdhG-like" evidence="1">
    <location>
        <begin position="20"/>
        <end position="114"/>
    </location>
</feature>
<dbReference type="STRING" id="440168.SAMN04487974_102181"/>
<dbReference type="Pfam" id="PF08818">
    <property type="entry name" value="DUF1801"/>
    <property type="match status" value="1"/>
</dbReference>
<reference evidence="2 3" key="1">
    <citation type="submission" date="2016-10" db="EMBL/GenBank/DDBJ databases">
        <authorList>
            <person name="de Groot N.N."/>
        </authorList>
    </citation>
    <scope>NUCLEOTIDE SEQUENCE [LARGE SCALE GENOMIC DNA]</scope>
    <source>
        <strain evidence="2 3">CGMCC 1.10267</strain>
    </source>
</reference>
<accession>A0A1G7TLY6</accession>
<dbReference type="Proteomes" id="UP000199495">
    <property type="component" value="Unassembled WGS sequence"/>
</dbReference>
<dbReference type="AlphaFoldDB" id="A0A1G7TLY6"/>